<dbReference type="EMBL" id="FMXQ01000008">
    <property type="protein sequence ID" value="SDB48277.1"/>
    <property type="molecule type" value="Genomic_DNA"/>
</dbReference>
<dbReference type="RefSeq" id="WP_090878709.1">
    <property type="nucleotide sequence ID" value="NZ_FMXQ01000008.1"/>
</dbReference>
<feature type="chain" id="PRO_5011437565" description="Lysozyme inhibitor LprI N-terminal domain-containing protein" evidence="1">
    <location>
        <begin position="26"/>
        <end position="115"/>
    </location>
</feature>
<evidence type="ECO:0000313" key="2">
    <source>
        <dbReference type="EMBL" id="SDB48277.1"/>
    </source>
</evidence>
<protein>
    <recommendedName>
        <fullName evidence="4">Lysozyme inhibitor LprI N-terminal domain-containing protein</fullName>
    </recommendedName>
</protein>
<evidence type="ECO:0000256" key="1">
    <source>
        <dbReference type="SAM" id="SignalP"/>
    </source>
</evidence>
<reference evidence="2 3" key="1">
    <citation type="submission" date="2016-10" db="EMBL/GenBank/DDBJ databases">
        <authorList>
            <person name="de Groot N.N."/>
        </authorList>
    </citation>
    <scope>NUCLEOTIDE SEQUENCE [LARGE SCALE GENOMIC DNA]</scope>
    <source>
        <strain evidence="2 3">ATCC 35022</strain>
    </source>
</reference>
<sequence length="115" mass="12090">MTKRIAITFATTLAAAALTAGTGHAASFDCAKAATPTEHAICDNPQISSLDDQTSGKYYTMISNGSLTPAQVSQVKTAQAQFLKKRDACGANYDCLIDAYTAQIMYLKAEAGEGM</sequence>
<dbReference type="InterPro" id="IPR052755">
    <property type="entry name" value="Lysozyme_Inhibitor_LprI"/>
</dbReference>
<gene>
    <name evidence="2" type="ORF">SAMN02982931_03728</name>
</gene>
<dbReference type="AlphaFoldDB" id="A0A1G6DST4"/>
<evidence type="ECO:0000313" key="3">
    <source>
        <dbReference type="Proteomes" id="UP000199071"/>
    </source>
</evidence>
<proteinExistence type="predicted"/>
<dbReference type="STRING" id="665467.SAMN02982931_03728"/>
<keyword evidence="3" id="KW-1185">Reference proteome</keyword>
<dbReference type="Proteomes" id="UP000199071">
    <property type="component" value="Unassembled WGS sequence"/>
</dbReference>
<dbReference type="PANTHER" id="PTHR37549">
    <property type="entry name" value="LIPOPROTEIN LPRI"/>
    <property type="match status" value="1"/>
</dbReference>
<dbReference type="PANTHER" id="PTHR37549:SF1">
    <property type="entry name" value="LIPOPROTEIN LPRI"/>
    <property type="match status" value="1"/>
</dbReference>
<accession>A0A1G6DST4</accession>
<name>A0A1G6DST4_9HYPH</name>
<dbReference type="OrthoDB" id="427567at2"/>
<evidence type="ECO:0008006" key="4">
    <source>
        <dbReference type="Google" id="ProtNLM"/>
    </source>
</evidence>
<dbReference type="GO" id="GO:0005576">
    <property type="term" value="C:extracellular region"/>
    <property type="evidence" value="ECO:0007669"/>
    <property type="project" value="TreeGrafter"/>
</dbReference>
<organism evidence="2 3">
    <name type="scientific">Bauldia litoralis</name>
    <dbReference type="NCBI Taxonomy" id="665467"/>
    <lineage>
        <taxon>Bacteria</taxon>
        <taxon>Pseudomonadati</taxon>
        <taxon>Pseudomonadota</taxon>
        <taxon>Alphaproteobacteria</taxon>
        <taxon>Hyphomicrobiales</taxon>
        <taxon>Kaistiaceae</taxon>
        <taxon>Bauldia</taxon>
    </lineage>
</organism>
<keyword evidence="1" id="KW-0732">Signal</keyword>
<feature type="signal peptide" evidence="1">
    <location>
        <begin position="1"/>
        <end position="25"/>
    </location>
</feature>